<name>A0ACC1HL04_9FUNG</name>
<organism evidence="1 2">
    <name type="scientific">Spiromyces aspiralis</name>
    <dbReference type="NCBI Taxonomy" id="68401"/>
    <lineage>
        <taxon>Eukaryota</taxon>
        <taxon>Fungi</taxon>
        <taxon>Fungi incertae sedis</taxon>
        <taxon>Zoopagomycota</taxon>
        <taxon>Kickxellomycotina</taxon>
        <taxon>Kickxellomycetes</taxon>
        <taxon>Kickxellales</taxon>
        <taxon>Kickxellaceae</taxon>
        <taxon>Spiromyces</taxon>
    </lineage>
</organism>
<dbReference type="Proteomes" id="UP001145114">
    <property type="component" value="Unassembled WGS sequence"/>
</dbReference>
<reference evidence="1" key="1">
    <citation type="submission" date="2022-06" db="EMBL/GenBank/DDBJ databases">
        <title>Phylogenomic reconstructions and comparative analyses of Kickxellomycotina fungi.</title>
        <authorList>
            <person name="Reynolds N.K."/>
            <person name="Stajich J.E."/>
            <person name="Barry K."/>
            <person name="Grigoriev I.V."/>
            <person name="Crous P."/>
            <person name="Smith M.E."/>
        </authorList>
    </citation>
    <scope>NUCLEOTIDE SEQUENCE</scope>
    <source>
        <strain evidence="1">RSA 2271</strain>
    </source>
</reference>
<sequence length="412" mass="44863">MGTASSLRNDMPFNGDNSLTRATSLTPSSSDASDSGTDNGDSDPEPIEPVTCDTTISASNVGFKMMRKLGWMPGNGLGRRKQGRVDPIPIATKIDTLGLGKAAEYERVHLDSTARRRTMTAEVISRETDTEKERREARVEREMAIREQVKAMTQVFYCDLCDKRYANVGEWENHLASYGHNHQQRIRNMKENAKKMQMGENEAERRRRKREEQEAREIQRMLKVAKQRQSKEVKGGEVQSLSIRREEEETKQADNDGKGVQRGSPIAVENREAGPTVTVSTASNTTTDGGASAHHESPQARLDVQGTGGWKAVDNGPSSAPTCESVIPEAATDRCDGDMNKGMALGQAGFTTSSFSGFKAVTLSSIPPAASTAKPPHQKVSFGLTSNKSRRVGSSAGATATTGGKFKFTFNK</sequence>
<comment type="caution">
    <text evidence="1">The sequence shown here is derived from an EMBL/GenBank/DDBJ whole genome shotgun (WGS) entry which is preliminary data.</text>
</comment>
<protein>
    <submittedName>
        <fullName evidence="1">Uncharacterized protein</fullName>
    </submittedName>
</protein>
<evidence type="ECO:0000313" key="1">
    <source>
        <dbReference type="EMBL" id="KAJ1675957.1"/>
    </source>
</evidence>
<keyword evidence="2" id="KW-1185">Reference proteome</keyword>
<accession>A0ACC1HL04</accession>
<dbReference type="EMBL" id="JAMZIH010005149">
    <property type="protein sequence ID" value="KAJ1675957.1"/>
    <property type="molecule type" value="Genomic_DNA"/>
</dbReference>
<gene>
    <name evidence="1" type="ORF">EV182_000250</name>
</gene>
<proteinExistence type="predicted"/>
<evidence type="ECO:0000313" key="2">
    <source>
        <dbReference type="Proteomes" id="UP001145114"/>
    </source>
</evidence>